<protein>
    <submittedName>
        <fullName evidence="2">Uncharacterized protein</fullName>
    </submittedName>
</protein>
<feature type="coiled-coil region" evidence="1">
    <location>
        <begin position="419"/>
        <end position="446"/>
    </location>
</feature>
<feature type="coiled-coil region" evidence="1">
    <location>
        <begin position="237"/>
        <end position="264"/>
    </location>
</feature>
<dbReference type="AlphaFoldDB" id="A0AAD7AYN7"/>
<name>A0AAD7AYN7_MYCRO</name>
<comment type="caution">
    <text evidence="2">The sequence shown here is derived from an EMBL/GenBank/DDBJ whole genome shotgun (WGS) entry which is preliminary data.</text>
</comment>
<gene>
    <name evidence="2" type="ORF">B0H17DRAFT_71503</name>
</gene>
<dbReference type="Proteomes" id="UP001221757">
    <property type="component" value="Unassembled WGS sequence"/>
</dbReference>
<evidence type="ECO:0000313" key="2">
    <source>
        <dbReference type="EMBL" id="KAJ7604404.1"/>
    </source>
</evidence>
<reference evidence="2" key="1">
    <citation type="submission" date="2023-03" db="EMBL/GenBank/DDBJ databases">
        <title>Massive genome expansion in bonnet fungi (Mycena s.s.) driven by repeated elements and novel gene families across ecological guilds.</title>
        <authorList>
            <consortium name="Lawrence Berkeley National Laboratory"/>
            <person name="Harder C.B."/>
            <person name="Miyauchi S."/>
            <person name="Viragh M."/>
            <person name="Kuo A."/>
            <person name="Thoen E."/>
            <person name="Andreopoulos B."/>
            <person name="Lu D."/>
            <person name="Skrede I."/>
            <person name="Drula E."/>
            <person name="Henrissat B."/>
            <person name="Morin E."/>
            <person name="Kohler A."/>
            <person name="Barry K."/>
            <person name="LaButti K."/>
            <person name="Morin E."/>
            <person name="Salamov A."/>
            <person name="Lipzen A."/>
            <person name="Mereny Z."/>
            <person name="Hegedus B."/>
            <person name="Baldrian P."/>
            <person name="Stursova M."/>
            <person name="Weitz H."/>
            <person name="Taylor A."/>
            <person name="Grigoriev I.V."/>
            <person name="Nagy L.G."/>
            <person name="Martin F."/>
            <person name="Kauserud H."/>
        </authorList>
    </citation>
    <scope>NUCLEOTIDE SEQUENCE</scope>
    <source>
        <strain evidence="2">CBHHK067</strain>
    </source>
</reference>
<accession>A0AAD7AYN7</accession>
<evidence type="ECO:0000256" key="1">
    <source>
        <dbReference type="SAM" id="Coils"/>
    </source>
</evidence>
<feature type="coiled-coil region" evidence="1">
    <location>
        <begin position="340"/>
        <end position="367"/>
    </location>
</feature>
<keyword evidence="1" id="KW-0175">Coiled coil</keyword>
<keyword evidence="3" id="KW-1185">Reference proteome</keyword>
<sequence length="469" mass="52632">MRLKQEASDSDLLCTASANARLESELAGLRREHAQQLRLNIDLSLAVAGAEGDLTQVRAEHVREKTAGDELRAALEGRYIDIRSRETAVESQTRAFALERAAVKREREEWSLKEAAHAKALEVIGARCDAAGRDRDALKAMLGDKNTDLETQEGALKRAIETSDRATRESTEKLEQMTQRLQDVEAHKTTIELAREALAQDVLLLSSQKDKCTQDIQTLDSLYNAERARRAASDKTLQDKNAEVLQLQDEVERLKKRIMNFAQASKGEVDRLGGIIDSQRAENSELHDNFLRLGDQCTELNALLLKGEAAHETTISDLRKQNALLLEENAGIAQHGVMVRDDLMEQFERQKEKHHQLTQEHDELKSKYEERKISCVNHEEAGDADLLKLREENKNLRSSVLAAGAQAREQLQQTFEMERAGLQGVINAQQERNRELENELGSMRTQYAATTGDLGPQSVSQPLLIVGWC</sequence>
<dbReference type="EMBL" id="JARKIE010001219">
    <property type="protein sequence ID" value="KAJ7604404.1"/>
    <property type="molecule type" value="Genomic_DNA"/>
</dbReference>
<feature type="coiled-coil region" evidence="1">
    <location>
        <begin position="149"/>
        <end position="187"/>
    </location>
</feature>
<organism evidence="2 3">
    <name type="scientific">Mycena rosella</name>
    <name type="common">Pink bonnet</name>
    <name type="synonym">Agaricus rosellus</name>
    <dbReference type="NCBI Taxonomy" id="1033263"/>
    <lineage>
        <taxon>Eukaryota</taxon>
        <taxon>Fungi</taxon>
        <taxon>Dikarya</taxon>
        <taxon>Basidiomycota</taxon>
        <taxon>Agaricomycotina</taxon>
        <taxon>Agaricomycetes</taxon>
        <taxon>Agaricomycetidae</taxon>
        <taxon>Agaricales</taxon>
        <taxon>Marasmiineae</taxon>
        <taxon>Mycenaceae</taxon>
        <taxon>Mycena</taxon>
    </lineage>
</organism>
<proteinExistence type="predicted"/>
<evidence type="ECO:0000313" key="3">
    <source>
        <dbReference type="Proteomes" id="UP001221757"/>
    </source>
</evidence>